<name>M1UAS0_9CAUD</name>
<dbReference type="GeneID" id="15009176"/>
<reference evidence="1 2" key="1">
    <citation type="submission" date="2010-10" db="EMBL/GenBank/DDBJ databases">
        <title>The Genome Sequence of Prochlorococcus phage P-SSP10.</title>
        <authorList>
            <consortium name="The Broad Institute Genome Sequencing Platform"/>
            <person name="Henn M.R."/>
            <person name="Sullivan M.S."/>
            <person name="Osburne M.S."/>
            <person name="Levin J."/>
            <person name="Malboeuf C."/>
            <person name="Casali M."/>
            <person name="Russ C."/>
            <person name="Lennon N."/>
            <person name="Chapman S.B."/>
            <person name="Erlich R."/>
            <person name="Young S.K."/>
            <person name="Yandava C."/>
            <person name="Zeng Q."/>
            <person name="Alvarado L."/>
            <person name="Anderson S."/>
            <person name="Berlin A."/>
            <person name="Chen Z."/>
            <person name="Freedman E."/>
            <person name="Gellesch M."/>
            <person name="Goldberg J."/>
            <person name="Green L."/>
            <person name="Griggs A."/>
            <person name="Gujja S."/>
            <person name="Heilman E.R."/>
            <person name="Heiman D."/>
            <person name="Hollinger A."/>
            <person name="Howarth C."/>
            <person name="Larson L."/>
            <person name="Mehta T."/>
            <person name="Pearson M."/>
            <person name="Roberts A."/>
            <person name="Ryan E."/>
            <person name="Saif S."/>
            <person name="Shea T."/>
            <person name="Shenoy N."/>
            <person name="Sisk P."/>
            <person name="Stolte C."/>
            <person name="Sykes S."/>
            <person name="White J."/>
            <person name="Yu Q."/>
            <person name="Coleman M.L."/>
            <person name="Huang K.H."/>
            <person name="Weigele P.R."/>
            <person name="DeFrancesco A.S."/>
            <person name="Kern S.E."/>
            <person name="Thompson L.R."/>
            <person name="Fu R."/>
            <person name="Hombeck B."/>
            <person name="Chisholm S.W."/>
            <person name="Haas B."/>
            <person name="Nusbaum C."/>
            <person name="Birren B."/>
        </authorList>
    </citation>
    <scope>NUCLEOTIDE SEQUENCE [LARGE SCALE GENOMIC DNA]</scope>
    <source>
        <strain evidence="1 2">P-SSP10</strain>
    </source>
</reference>
<dbReference type="Proteomes" id="UP000201285">
    <property type="component" value="Segment"/>
</dbReference>
<gene>
    <name evidence="1" type="ORF">PROG_00038</name>
</gene>
<evidence type="ECO:0000313" key="1">
    <source>
        <dbReference type="EMBL" id="AGG54691.1"/>
    </source>
</evidence>
<dbReference type="OrthoDB" id="28827at10239"/>
<accession>M1UAS0</accession>
<keyword evidence="2" id="KW-1185">Reference proteome</keyword>
<protein>
    <submittedName>
        <fullName evidence="1">Uncharacterized protein</fullName>
    </submittedName>
</protein>
<evidence type="ECO:0000313" key="2">
    <source>
        <dbReference type="Proteomes" id="UP000201285"/>
    </source>
</evidence>
<dbReference type="KEGG" id="vg:15009176"/>
<dbReference type="EMBL" id="HQ337022">
    <property type="protein sequence ID" value="AGG54691.1"/>
    <property type="molecule type" value="Genomic_DNA"/>
</dbReference>
<organism evidence="1 2">
    <name type="scientific">Prochlorococcus phage P-SSP10</name>
    <dbReference type="NCBI Taxonomy" id="885867"/>
    <lineage>
        <taxon>Viruses</taxon>
        <taxon>Duplodnaviria</taxon>
        <taxon>Heunggongvirae</taxon>
        <taxon>Uroviricota</taxon>
        <taxon>Caudoviricetes</taxon>
        <taxon>Autographivirales</taxon>
        <taxon>Sechaudvirinae</taxon>
        <taxon>Tangaroavirus</taxon>
        <taxon>Tangaroavirus PSSP10</taxon>
    </lineage>
</organism>
<proteinExistence type="predicted"/>
<sequence>MKLLPEVKYRSSEWVDYIIPNIKKGECELMTRNGDRYLYKNVSRRAMANLKLNQNMSFGFWANQNLVNSDRTTFEYLDCKAWTDNLEPPELTEFGSVMSTDHY</sequence>
<dbReference type="RefSeq" id="YP_007672688.1">
    <property type="nucleotide sequence ID" value="NC_020835.1"/>
</dbReference>